<reference evidence="1" key="1">
    <citation type="submission" date="2018-05" db="EMBL/GenBank/DDBJ databases">
        <authorList>
            <person name="Lanie J.A."/>
            <person name="Ng W.-L."/>
            <person name="Kazmierczak K.M."/>
            <person name="Andrzejewski T.M."/>
            <person name="Davidsen T.M."/>
            <person name="Wayne K.J."/>
            <person name="Tettelin H."/>
            <person name="Glass J.I."/>
            <person name="Rusch D."/>
            <person name="Podicherti R."/>
            <person name="Tsui H.-C.T."/>
            <person name="Winkler M.E."/>
        </authorList>
    </citation>
    <scope>NUCLEOTIDE SEQUENCE</scope>
</reference>
<name>A0A382Z1Q1_9ZZZZ</name>
<sequence length="28" mass="3294">MIVINTEFPAEIILYNDKSGFRDRPPEK</sequence>
<evidence type="ECO:0000313" key="1">
    <source>
        <dbReference type="EMBL" id="SVD88668.1"/>
    </source>
</evidence>
<gene>
    <name evidence="1" type="ORF">METZ01_LOCUS441522</name>
</gene>
<dbReference type="AlphaFoldDB" id="A0A382Z1Q1"/>
<organism evidence="1">
    <name type="scientific">marine metagenome</name>
    <dbReference type="NCBI Taxonomy" id="408172"/>
    <lineage>
        <taxon>unclassified sequences</taxon>
        <taxon>metagenomes</taxon>
        <taxon>ecological metagenomes</taxon>
    </lineage>
</organism>
<proteinExistence type="predicted"/>
<accession>A0A382Z1Q1</accession>
<dbReference type="EMBL" id="UINC01179799">
    <property type="protein sequence ID" value="SVD88668.1"/>
    <property type="molecule type" value="Genomic_DNA"/>
</dbReference>
<protein>
    <submittedName>
        <fullName evidence="1">Uncharacterized protein</fullName>
    </submittedName>
</protein>